<feature type="domain" description="Methyltransferase FkbM" evidence="1">
    <location>
        <begin position="53"/>
        <end position="222"/>
    </location>
</feature>
<dbReference type="PANTHER" id="PTHR36973:SF4">
    <property type="entry name" value="NODULATION PROTEIN"/>
    <property type="match status" value="1"/>
</dbReference>
<dbReference type="InterPro" id="IPR006342">
    <property type="entry name" value="FkbM_mtfrase"/>
</dbReference>
<dbReference type="OrthoDB" id="9812600at2"/>
<keyword evidence="2" id="KW-0808">Transferase</keyword>
<keyword evidence="3" id="KW-1185">Reference proteome</keyword>
<sequence length="252" mass="28906">MKAFINRLLAHFNYQIKRIVPADQEQYFLNHLSEELKARQQMVSYYNIKLLLDVGANTGQYASLMRRIGYKERIVSFEPLKSAFNDLKQLSANDETWSCENFGLGNKTEKAAIHVSGNSYSSSLLDILPTHLSYDAESQYIGEEPIDLKRLDDIFARYYHPDDKVMLKIDTQGFEKNVLDGAIESLKKITLLQLEMSIEPLYKDEVLFTEMVNYLQSTGFELFALENGIRNPESGKLLQVDGIFVNKNIAIQ</sequence>
<reference evidence="3" key="1">
    <citation type="submission" date="2016-04" db="EMBL/GenBank/DDBJ databases">
        <title>Draft genome sequence of Paludibacter jiangxiensis strain NM7.</title>
        <authorList>
            <person name="Qiu Y."/>
            <person name="Matsuura N."/>
            <person name="Ohashi A."/>
            <person name="Tourlousse M.D."/>
            <person name="Sekiguchi Y."/>
        </authorList>
    </citation>
    <scope>NUCLEOTIDE SEQUENCE [LARGE SCALE GENOMIC DNA]</scope>
    <source>
        <strain evidence="3">NM7</strain>
    </source>
</reference>
<keyword evidence="2" id="KW-0489">Methyltransferase</keyword>
<evidence type="ECO:0000259" key="1">
    <source>
        <dbReference type="Pfam" id="PF05050"/>
    </source>
</evidence>
<dbReference type="PANTHER" id="PTHR36973">
    <property type="entry name" value="SLL1456 PROTEIN-RELATED"/>
    <property type="match status" value="1"/>
</dbReference>
<evidence type="ECO:0000313" key="2">
    <source>
        <dbReference type="EMBL" id="GAT62865.1"/>
    </source>
</evidence>
<dbReference type="AlphaFoldDB" id="A0A161LEA1"/>
<dbReference type="EMBL" id="BDCR01000003">
    <property type="protein sequence ID" value="GAT62865.1"/>
    <property type="molecule type" value="Genomic_DNA"/>
</dbReference>
<dbReference type="GO" id="GO:0032259">
    <property type="term" value="P:methylation"/>
    <property type="evidence" value="ECO:0007669"/>
    <property type="project" value="UniProtKB-KW"/>
</dbReference>
<proteinExistence type="predicted"/>
<protein>
    <submittedName>
        <fullName evidence="2">Methyltransferase, FkbM family</fullName>
    </submittedName>
</protein>
<dbReference type="Pfam" id="PF05050">
    <property type="entry name" value="Methyltransf_21"/>
    <property type="match status" value="1"/>
</dbReference>
<dbReference type="SUPFAM" id="SSF53335">
    <property type="entry name" value="S-adenosyl-L-methionine-dependent methyltransferases"/>
    <property type="match status" value="1"/>
</dbReference>
<dbReference type="STRING" id="681398.PJIAN_3176"/>
<dbReference type="Proteomes" id="UP000076586">
    <property type="component" value="Unassembled WGS sequence"/>
</dbReference>
<dbReference type="Gene3D" id="3.40.50.150">
    <property type="entry name" value="Vaccinia Virus protein VP39"/>
    <property type="match status" value="1"/>
</dbReference>
<gene>
    <name evidence="2" type="ORF">PJIAN_3176</name>
</gene>
<dbReference type="InterPro" id="IPR053188">
    <property type="entry name" value="FkbM_Methyltransferase"/>
</dbReference>
<dbReference type="InterPro" id="IPR029063">
    <property type="entry name" value="SAM-dependent_MTases_sf"/>
</dbReference>
<dbReference type="RefSeq" id="WP_068703558.1">
    <property type="nucleotide sequence ID" value="NZ_BDCR01000003.1"/>
</dbReference>
<accession>A0A161LEA1</accession>
<evidence type="ECO:0000313" key="3">
    <source>
        <dbReference type="Proteomes" id="UP000076586"/>
    </source>
</evidence>
<name>A0A161LEA1_9BACT</name>
<comment type="caution">
    <text evidence="2">The sequence shown here is derived from an EMBL/GenBank/DDBJ whole genome shotgun (WGS) entry which is preliminary data.</text>
</comment>
<reference evidence="3" key="2">
    <citation type="journal article" date="2017" name="Genome Announc.">
        <title>Draft genome sequence of Paludibacter jiangxiensis NM7(T), a propionate-producing fermentative bacterium.</title>
        <authorList>
            <person name="Qiu Y.-L."/>
            <person name="Tourlousse D.M."/>
            <person name="Matsuura N."/>
            <person name="Ohashi A."/>
            <person name="Sekiguchi Y."/>
        </authorList>
    </citation>
    <scope>NUCLEOTIDE SEQUENCE [LARGE SCALE GENOMIC DNA]</scope>
    <source>
        <strain evidence="3">NM7</strain>
    </source>
</reference>
<organism evidence="2 3">
    <name type="scientific">Paludibacter jiangxiensis</name>
    <dbReference type="NCBI Taxonomy" id="681398"/>
    <lineage>
        <taxon>Bacteria</taxon>
        <taxon>Pseudomonadati</taxon>
        <taxon>Bacteroidota</taxon>
        <taxon>Bacteroidia</taxon>
        <taxon>Bacteroidales</taxon>
        <taxon>Paludibacteraceae</taxon>
        <taxon>Paludibacter</taxon>
    </lineage>
</organism>
<dbReference type="NCBIfam" id="TIGR01444">
    <property type="entry name" value="fkbM_fam"/>
    <property type="match status" value="1"/>
</dbReference>
<dbReference type="GO" id="GO:0008171">
    <property type="term" value="F:O-methyltransferase activity"/>
    <property type="evidence" value="ECO:0007669"/>
    <property type="project" value="TreeGrafter"/>
</dbReference>